<dbReference type="RefSeq" id="WP_231984095.1">
    <property type="nucleotide sequence ID" value="NZ_CP049044.1"/>
</dbReference>
<keyword evidence="2" id="KW-1185">Reference proteome</keyword>
<dbReference type="Proteomes" id="UP000182058">
    <property type="component" value="Chromosome I"/>
</dbReference>
<gene>
    <name evidence="1" type="ORF">SAMN04490201_3034</name>
</gene>
<reference evidence="1 2" key="1">
    <citation type="submission" date="2016-10" db="EMBL/GenBank/DDBJ databases">
        <authorList>
            <person name="Varghese N."/>
            <person name="Submissions S."/>
        </authorList>
    </citation>
    <scope>NUCLEOTIDE SEQUENCE [LARGE SCALE GENOMIC DNA]</scope>
    <source>
        <strain evidence="1 2">BS3667</strain>
    </source>
</reference>
<sequence length="50" mass="5837">MSTASGNVYMSNIPPWPIFVRELEARGFQAQADSIRRYLPAFLWPENFFN</sequence>
<protein>
    <recommendedName>
        <fullName evidence="3">Transposase</fullName>
    </recommendedName>
</protein>
<proteinExistence type="predicted"/>
<evidence type="ECO:0000313" key="1">
    <source>
        <dbReference type="EMBL" id="SDU60289.1"/>
    </source>
</evidence>
<name>A0ABY0VWN5_9PSED</name>
<evidence type="ECO:0008006" key="3">
    <source>
        <dbReference type="Google" id="ProtNLM"/>
    </source>
</evidence>
<accession>A0ABY0VWN5</accession>
<evidence type="ECO:0000313" key="2">
    <source>
        <dbReference type="Proteomes" id="UP000182058"/>
    </source>
</evidence>
<dbReference type="EMBL" id="LT629795">
    <property type="protein sequence ID" value="SDU60289.1"/>
    <property type="molecule type" value="Genomic_DNA"/>
</dbReference>
<dbReference type="GeneID" id="96622551"/>
<organism evidence="1 2">
    <name type="scientific">Pseudomonas psychrophila</name>
    <dbReference type="NCBI Taxonomy" id="122355"/>
    <lineage>
        <taxon>Bacteria</taxon>
        <taxon>Pseudomonadati</taxon>
        <taxon>Pseudomonadota</taxon>
        <taxon>Gammaproteobacteria</taxon>
        <taxon>Pseudomonadales</taxon>
        <taxon>Pseudomonadaceae</taxon>
        <taxon>Pseudomonas</taxon>
    </lineage>
</organism>